<dbReference type="InterPro" id="IPR008581">
    <property type="entry name" value="DUF863_pln"/>
</dbReference>
<reference evidence="2" key="1">
    <citation type="journal article" date="2010" name="Nat. Biotechnol.">
        <title>Draft genome sequence of the oilseed species Ricinus communis.</title>
        <authorList>
            <person name="Chan A.P."/>
            <person name="Crabtree J."/>
            <person name="Zhao Q."/>
            <person name="Lorenzi H."/>
            <person name="Orvis J."/>
            <person name="Puiu D."/>
            <person name="Melake-Berhan A."/>
            <person name="Jones K.M."/>
            <person name="Redman J."/>
            <person name="Chen G."/>
            <person name="Cahoon E.B."/>
            <person name="Gedil M."/>
            <person name="Stanke M."/>
            <person name="Haas B.J."/>
            <person name="Wortman J.R."/>
            <person name="Fraser-Liggett C.M."/>
            <person name="Ravel J."/>
            <person name="Rabinowicz P.D."/>
        </authorList>
    </citation>
    <scope>NUCLEOTIDE SEQUENCE [LARGE SCALE GENOMIC DNA]</scope>
    <source>
        <strain evidence="2">cv. Hale</strain>
    </source>
</reference>
<organism evidence="1 2">
    <name type="scientific">Ricinus communis</name>
    <name type="common">Castor bean</name>
    <dbReference type="NCBI Taxonomy" id="3988"/>
    <lineage>
        <taxon>Eukaryota</taxon>
        <taxon>Viridiplantae</taxon>
        <taxon>Streptophyta</taxon>
        <taxon>Embryophyta</taxon>
        <taxon>Tracheophyta</taxon>
        <taxon>Spermatophyta</taxon>
        <taxon>Magnoliopsida</taxon>
        <taxon>eudicotyledons</taxon>
        <taxon>Gunneridae</taxon>
        <taxon>Pentapetalae</taxon>
        <taxon>rosids</taxon>
        <taxon>fabids</taxon>
        <taxon>Malpighiales</taxon>
        <taxon>Euphorbiaceae</taxon>
        <taxon>Acalyphoideae</taxon>
        <taxon>Acalypheae</taxon>
        <taxon>Ricinus</taxon>
    </lineage>
</organism>
<keyword evidence="2" id="KW-1185">Reference proteome</keyword>
<dbReference type="PANTHER" id="PTHR33167:SF29">
    <property type="entry name" value="T28K15.14 PROTEIN"/>
    <property type="match status" value="1"/>
</dbReference>
<dbReference type="EMBL" id="EQ974156">
    <property type="protein sequence ID" value="EEF32598.1"/>
    <property type="molecule type" value="Genomic_DNA"/>
</dbReference>
<proteinExistence type="predicted"/>
<dbReference type="PANTHER" id="PTHR33167">
    <property type="entry name" value="TRANSCRIPTION FACTOR, PUTATIVE (DUF863)-RELATED"/>
    <property type="match status" value="1"/>
</dbReference>
<evidence type="ECO:0000313" key="1">
    <source>
        <dbReference type="EMBL" id="EEF32598.1"/>
    </source>
</evidence>
<dbReference type="InParanoid" id="B9SUX3"/>
<name>B9SUX3_RICCO</name>
<dbReference type="eggNOG" id="ENOG502R5G8">
    <property type="taxonomic scope" value="Eukaryota"/>
</dbReference>
<gene>
    <name evidence="1" type="ORF">RCOM_0251200</name>
</gene>
<accession>B9SUX3</accession>
<dbReference type="AlphaFoldDB" id="B9SUX3"/>
<dbReference type="STRING" id="3988.B9SUX3"/>
<sequence>MQTFASYKGGQLDLNKAHLDDSSCCSDDHMFAYPSRASSDGGSNGFIGGMQDGTCPSVFQKKDIDEFSNEASDMIKEHNHVHLAHVDFNRKNMSTDPMIRSPAIISEDLGCCGGELKNNIVELKSKLSGEVSSEKSEVESVTLSCTDLSQNAFQYEHGKSPASCKSCCISDNDSSSAKTANSGIMNQYLKTRLESQVADVLADEHEQRTLDGSNLKDDCYNKEEESGKVDILIQEAAESLIRIYTEQSACNQEMENERKVQPLCSFDSFELIAMNLTESNVDDDSVSSKPFEISDMEAKEFGLRLRRGRRMKDFQREILPSLTSLSRPEILEDINIMEGVLRSREYRKMRAKMAVHGEDWSAPVRSRRSRLSYAGRRNYS</sequence>
<evidence type="ECO:0000313" key="2">
    <source>
        <dbReference type="Proteomes" id="UP000008311"/>
    </source>
</evidence>
<dbReference type="Pfam" id="PF05904">
    <property type="entry name" value="DUF863"/>
    <property type="match status" value="1"/>
</dbReference>
<dbReference type="Proteomes" id="UP000008311">
    <property type="component" value="Unassembled WGS sequence"/>
</dbReference>
<protein>
    <submittedName>
        <fullName evidence="1">Uncharacterized protein</fullName>
    </submittedName>
</protein>